<comment type="caution">
    <text evidence="7">The sequence shown here is derived from an EMBL/GenBank/DDBJ whole genome shotgun (WGS) entry which is preliminary data.</text>
</comment>
<dbReference type="Proteomes" id="UP000253318">
    <property type="component" value="Unassembled WGS sequence"/>
</dbReference>
<dbReference type="Gene3D" id="3.90.1150.10">
    <property type="entry name" value="Aspartate Aminotransferase, domain 1"/>
    <property type="match status" value="1"/>
</dbReference>
<keyword evidence="3" id="KW-0805">Transcription regulation</keyword>
<dbReference type="InterPro" id="IPR036388">
    <property type="entry name" value="WH-like_DNA-bd_sf"/>
</dbReference>
<dbReference type="InterPro" id="IPR004839">
    <property type="entry name" value="Aminotransferase_I/II_large"/>
</dbReference>
<name>A0A368T5S1_9ACTN</name>
<dbReference type="InterPro" id="IPR036390">
    <property type="entry name" value="WH_DNA-bd_sf"/>
</dbReference>
<dbReference type="SUPFAM" id="SSF46785">
    <property type="entry name" value="Winged helix' DNA-binding domain"/>
    <property type="match status" value="1"/>
</dbReference>
<keyword evidence="5" id="KW-0804">Transcription</keyword>
<dbReference type="InterPro" id="IPR015424">
    <property type="entry name" value="PyrdxlP-dep_Trfase"/>
</dbReference>
<dbReference type="GO" id="GO:0003700">
    <property type="term" value="F:DNA-binding transcription factor activity"/>
    <property type="evidence" value="ECO:0007669"/>
    <property type="project" value="InterPro"/>
</dbReference>
<dbReference type="AlphaFoldDB" id="A0A368T5S1"/>
<gene>
    <name evidence="7" type="ORF">DEF24_11440</name>
</gene>
<dbReference type="SUPFAM" id="SSF53383">
    <property type="entry name" value="PLP-dependent transferases"/>
    <property type="match status" value="1"/>
</dbReference>
<dbReference type="GO" id="GO:0030170">
    <property type="term" value="F:pyridoxal phosphate binding"/>
    <property type="evidence" value="ECO:0007669"/>
    <property type="project" value="InterPro"/>
</dbReference>
<sequence>MVVGERRINGHLLARLVEVGADERPYYHALGRAISGLVLDGRIPTHTRLPAERDLAAALGVSRNTVTAAYTWLREHGYLDSRQGAGSWTALPRVGSGRAAFVPDTERIDLGVAAPPAIGGLEEAARAAVERLPAHVGGQGYTLYGLPELRHLIARRFTERGLPTTPDQIMVTNGAQQSISLLMELLVEPGDGVLVESPTYPHALDTARHLDARLRITGVGPEGWNMECVVDGFRQWRPRVAYLVPDFHNPTAALMAERDRATVVAEARRAGTTLIVDESVTELAIDGAEPPPPMAVHDTDGRVFTIGSTAKLLWGGLRIGWIRGTPPMLDRLMVLRQRFDLASPIVEQLTVAELLSDVPGVRAERSRDLRRQRDALATALRDRLPDWRFVTPGGGLVLWAKLPQPVASRLAEAASRHGVRVAPGPIFGAEGTLEHFVRLAYTMRPEVLADAVRRLAHAHADVAARPTSAPAPGELYV</sequence>
<keyword evidence="2" id="KW-0663">Pyridoxal phosphate</keyword>
<evidence type="ECO:0000256" key="3">
    <source>
        <dbReference type="ARBA" id="ARBA00023015"/>
    </source>
</evidence>
<dbReference type="InterPro" id="IPR000524">
    <property type="entry name" value="Tscrpt_reg_HTH_GntR"/>
</dbReference>
<evidence type="ECO:0000256" key="2">
    <source>
        <dbReference type="ARBA" id="ARBA00022898"/>
    </source>
</evidence>
<dbReference type="Gene3D" id="3.40.640.10">
    <property type="entry name" value="Type I PLP-dependent aspartate aminotransferase-like (Major domain)"/>
    <property type="match status" value="1"/>
</dbReference>
<dbReference type="OrthoDB" id="199743at2"/>
<accession>A0A368T5S1</accession>
<dbReference type="Pfam" id="PF00155">
    <property type="entry name" value="Aminotran_1_2"/>
    <property type="match status" value="1"/>
</dbReference>
<evidence type="ECO:0000256" key="1">
    <source>
        <dbReference type="ARBA" id="ARBA00005384"/>
    </source>
</evidence>
<comment type="similarity">
    <text evidence="1">In the C-terminal section; belongs to the class-I pyridoxal-phosphate-dependent aminotransferase family.</text>
</comment>
<organism evidence="7 8">
    <name type="scientific">Marinitenerispora sediminis</name>
    <dbReference type="NCBI Taxonomy" id="1931232"/>
    <lineage>
        <taxon>Bacteria</taxon>
        <taxon>Bacillati</taxon>
        <taxon>Actinomycetota</taxon>
        <taxon>Actinomycetes</taxon>
        <taxon>Streptosporangiales</taxon>
        <taxon>Nocardiopsidaceae</taxon>
        <taxon>Marinitenerispora</taxon>
    </lineage>
</organism>
<dbReference type="Pfam" id="PF00392">
    <property type="entry name" value="GntR"/>
    <property type="match status" value="1"/>
</dbReference>
<feature type="domain" description="HTH gntR-type" evidence="6">
    <location>
        <begin position="24"/>
        <end position="92"/>
    </location>
</feature>
<keyword evidence="4" id="KW-0238">DNA-binding</keyword>
<evidence type="ECO:0000256" key="5">
    <source>
        <dbReference type="ARBA" id="ARBA00023163"/>
    </source>
</evidence>
<dbReference type="PANTHER" id="PTHR46577">
    <property type="entry name" value="HTH-TYPE TRANSCRIPTIONAL REGULATORY PROTEIN GABR"/>
    <property type="match status" value="1"/>
</dbReference>
<evidence type="ECO:0000313" key="8">
    <source>
        <dbReference type="Proteomes" id="UP000253318"/>
    </source>
</evidence>
<dbReference type="PRINTS" id="PR00035">
    <property type="entry name" value="HTHGNTR"/>
</dbReference>
<reference evidence="7 8" key="1">
    <citation type="submission" date="2018-04" db="EMBL/GenBank/DDBJ databases">
        <title>Novel actinobacteria from marine sediment.</title>
        <authorList>
            <person name="Ng Z.Y."/>
            <person name="Tan G.Y.A."/>
        </authorList>
    </citation>
    <scope>NUCLEOTIDE SEQUENCE [LARGE SCALE GENOMIC DNA]</scope>
    <source>
        <strain evidence="7 8">TPS81</strain>
    </source>
</reference>
<dbReference type="Gene3D" id="1.10.10.10">
    <property type="entry name" value="Winged helix-like DNA-binding domain superfamily/Winged helix DNA-binding domain"/>
    <property type="match status" value="1"/>
</dbReference>
<protein>
    <submittedName>
        <fullName evidence="7">GntR family transcriptional regulator</fullName>
    </submittedName>
</protein>
<dbReference type="InterPro" id="IPR051446">
    <property type="entry name" value="HTH_trans_reg/aminotransferase"/>
</dbReference>
<dbReference type="CDD" id="cd07377">
    <property type="entry name" value="WHTH_GntR"/>
    <property type="match status" value="1"/>
</dbReference>
<dbReference type="SMART" id="SM00345">
    <property type="entry name" value="HTH_GNTR"/>
    <property type="match status" value="1"/>
</dbReference>
<dbReference type="InterPro" id="IPR015422">
    <property type="entry name" value="PyrdxlP-dep_Trfase_small"/>
</dbReference>
<dbReference type="CDD" id="cd00609">
    <property type="entry name" value="AAT_like"/>
    <property type="match status" value="1"/>
</dbReference>
<evidence type="ECO:0000313" key="7">
    <source>
        <dbReference type="EMBL" id="RCV58974.1"/>
    </source>
</evidence>
<evidence type="ECO:0000259" key="6">
    <source>
        <dbReference type="PROSITE" id="PS50949"/>
    </source>
</evidence>
<dbReference type="PANTHER" id="PTHR46577:SF1">
    <property type="entry name" value="HTH-TYPE TRANSCRIPTIONAL REGULATORY PROTEIN GABR"/>
    <property type="match status" value="1"/>
</dbReference>
<proteinExistence type="inferred from homology"/>
<dbReference type="PROSITE" id="PS50949">
    <property type="entry name" value="HTH_GNTR"/>
    <property type="match status" value="1"/>
</dbReference>
<dbReference type="GO" id="GO:0003677">
    <property type="term" value="F:DNA binding"/>
    <property type="evidence" value="ECO:0007669"/>
    <property type="project" value="UniProtKB-KW"/>
</dbReference>
<evidence type="ECO:0000256" key="4">
    <source>
        <dbReference type="ARBA" id="ARBA00023125"/>
    </source>
</evidence>
<dbReference type="RefSeq" id="WP_114396452.1">
    <property type="nucleotide sequence ID" value="NZ_QEIM01000010.1"/>
</dbReference>
<keyword evidence="8" id="KW-1185">Reference proteome</keyword>
<dbReference type="EMBL" id="QEIN01000075">
    <property type="protein sequence ID" value="RCV58974.1"/>
    <property type="molecule type" value="Genomic_DNA"/>
</dbReference>
<dbReference type="InterPro" id="IPR015421">
    <property type="entry name" value="PyrdxlP-dep_Trfase_major"/>
</dbReference>